<proteinExistence type="predicted"/>
<evidence type="ECO:0000313" key="2">
    <source>
        <dbReference type="EMBL" id="CAG5121480.1"/>
    </source>
</evidence>
<organism evidence="2 3">
    <name type="scientific">Candidula unifasciata</name>
    <dbReference type="NCBI Taxonomy" id="100452"/>
    <lineage>
        <taxon>Eukaryota</taxon>
        <taxon>Metazoa</taxon>
        <taxon>Spiralia</taxon>
        <taxon>Lophotrochozoa</taxon>
        <taxon>Mollusca</taxon>
        <taxon>Gastropoda</taxon>
        <taxon>Heterobranchia</taxon>
        <taxon>Euthyneura</taxon>
        <taxon>Panpulmonata</taxon>
        <taxon>Eupulmonata</taxon>
        <taxon>Stylommatophora</taxon>
        <taxon>Helicina</taxon>
        <taxon>Helicoidea</taxon>
        <taxon>Geomitridae</taxon>
        <taxon>Candidula</taxon>
    </lineage>
</organism>
<dbReference type="OrthoDB" id="6132398at2759"/>
<dbReference type="PANTHER" id="PTHR42814:SF3">
    <property type="entry name" value="BETA-N-ACETYLHEXOSAMINIDASE"/>
    <property type="match status" value="1"/>
</dbReference>
<feature type="non-terminal residue" evidence="2">
    <location>
        <position position="414"/>
    </location>
</feature>
<protein>
    <recommendedName>
        <fullName evidence="1">AMP-dependent synthetase/ligase domain-containing protein</fullName>
    </recommendedName>
</protein>
<dbReference type="AlphaFoldDB" id="A0A8S3Z1H7"/>
<name>A0A8S3Z1H7_9EUPU</name>
<dbReference type="PANTHER" id="PTHR42814">
    <property type="entry name" value="AMP-BINDING DOMAIN-CONTAINING PROTEIN"/>
    <property type="match status" value="1"/>
</dbReference>
<dbReference type="CDD" id="cd04433">
    <property type="entry name" value="AFD_class_I"/>
    <property type="match status" value="1"/>
</dbReference>
<accession>A0A8S3Z1H7</accession>
<evidence type="ECO:0000313" key="3">
    <source>
        <dbReference type="Proteomes" id="UP000678393"/>
    </source>
</evidence>
<feature type="domain" description="AMP-dependent synthetase/ligase" evidence="1">
    <location>
        <begin position="50"/>
        <end position="303"/>
    </location>
</feature>
<keyword evidence="3" id="KW-1185">Reference proteome</keyword>
<evidence type="ECO:0000259" key="1">
    <source>
        <dbReference type="Pfam" id="PF00501"/>
    </source>
</evidence>
<dbReference type="Pfam" id="PF00501">
    <property type="entry name" value="AMP-binding"/>
    <property type="match status" value="1"/>
</dbReference>
<dbReference type="Gene3D" id="3.40.50.12780">
    <property type="entry name" value="N-terminal domain of ligase-like"/>
    <property type="match status" value="1"/>
</dbReference>
<reference evidence="2" key="1">
    <citation type="submission" date="2021-04" db="EMBL/GenBank/DDBJ databases">
        <authorList>
            <consortium name="Molecular Ecology Group"/>
        </authorList>
    </citation>
    <scope>NUCLEOTIDE SEQUENCE</scope>
</reference>
<dbReference type="SUPFAM" id="SSF56801">
    <property type="entry name" value="Acetyl-CoA synthetase-like"/>
    <property type="match status" value="1"/>
</dbReference>
<sequence length="414" mass="45864">ILLADGSDLFLSAKNSRCKGIIVKQEKDSPAWRLLHSYITGSVTSDITTLSCNKVPELTRVILVSRTAQGFRKPFLEELEDSAEEIFIDPSVSPQDILYVFTTSGSTGYCKLVPRTQAEIVELAFSYEIAKVPSVQYCDRSLGWLGGYPFTVYCIGEKRVMLDWYNRHGRKTGKEIWTAICKEKCTSANCRQIDVERVVKYLDSIGGSDYKLKTLMTSGQPVTQSQVSSDLAIAEAVVLGYGCTEAHYLSKAFVEDANAEDFFCGKPCPGVELKIIDDNGDKCPPRQTGTLLAKGGNIFSGYFNLLEDPDPNTVKCFTKDGWFNTEDLGFWDEEGNFYVLGRNKDTIMYGTVVLYPGWLEAKILQHPDVAEAVVLPVFSSFPETPTGKPDKQLLRKLVEEKFGVQSGQGSSGSK</sequence>
<dbReference type="EMBL" id="CAJHNH020001097">
    <property type="protein sequence ID" value="CAG5121480.1"/>
    <property type="molecule type" value="Genomic_DNA"/>
</dbReference>
<comment type="caution">
    <text evidence="2">The sequence shown here is derived from an EMBL/GenBank/DDBJ whole genome shotgun (WGS) entry which is preliminary data.</text>
</comment>
<dbReference type="InterPro" id="IPR000873">
    <property type="entry name" value="AMP-dep_synth/lig_dom"/>
</dbReference>
<dbReference type="Proteomes" id="UP000678393">
    <property type="component" value="Unassembled WGS sequence"/>
</dbReference>
<gene>
    <name evidence="2" type="ORF">CUNI_LOCUS7038</name>
</gene>
<dbReference type="InterPro" id="IPR042099">
    <property type="entry name" value="ANL_N_sf"/>
</dbReference>